<dbReference type="GO" id="GO:0046872">
    <property type="term" value="F:metal ion binding"/>
    <property type="evidence" value="ECO:0007669"/>
    <property type="project" value="InterPro"/>
</dbReference>
<keyword evidence="5" id="KW-0170">Cobalt</keyword>
<name>A0A7S8HDZ7_9HYPH</name>
<feature type="domain" description="Methylmalonyl-CoA mutase alpha/beta chain catalytic" evidence="7">
    <location>
        <begin position="47"/>
        <end position="467"/>
    </location>
</feature>
<dbReference type="InterPro" id="IPR016176">
    <property type="entry name" value="Cbl-dep_enz_cat"/>
</dbReference>
<dbReference type="Gene3D" id="3.40.50.280">
    <property type="entry name" value="Cobalamin-binding domain"/>
    <property type="match status" value="1"/>
</dbReference>
<proteinExistence type="inferred from homology"/>
<evidence type="ECO:0000259" key="7">
    <source>
        <dbReference type="Pfam" id="PF01642"/>
    </source>
</evidence>
<dbReference type="GO" id="GO:0031419">
    <property type="term" value="F:cobalamin binding"/>
    <property type="evidence" value="ECO:0007669"/>
    <property type="project" value="UniProtKB-KW"/>
</dbReference>
<sequence>MRHRCENEVDALELAGDFPHATYEDWLKRVEETLKGADFDKTLTSRTYDGLAIAPLYSRETSPVAPEWPGLAPYTRGVHPAPQEPLPWAVAQAQAHPDPAEANRAIRDELANGVTALVLRVAETAGAPGLQVSTRADLARALDGVDLARIPVHLDAGARAGEAAALLAALWEERAVAPADRAGSLGLDPLGTLAATGTLPGGLDRHLGLLREALGAMIDEGAPVSVATVDTRPYHGAGASEAQELAAALATGVAYLRAADAAGLDLDAVARRVRLVTVVDADIFLTCAKLRAMRRLWARILEASGIAAAPATVAAETASRMLTRYDPWVNMLRTTAAAFAAGIGGADAITVAPYTGAIGLPDGFARRIARNIQLILREESGLGRVVDPAGGSWYVEHLTDALAEKAWALFQDIEAEGGMARALLSGRIQEQIAETRAMRQGDLARRKAAITGVSTFPKLDGEPAPVREAASPQAPESGDVAEASSFADLCAGARAGKAVALATGGEAARCEPLPAWRLAEDFEALRDAAEARRAETGVQPSVFLANLGRLADFNVRATWSRNLFGAGGLSAPANDGFADAQSAAEAFRASGAEIAAICSTDAIYADMAAETARALKAAGAKRVYLAGRPGDAAAALEEAGVDGFVHEGCDVLAVLRDAHEALALTGA</sequence>
<dbReference type="PANTHER" id="PTHR48101">
    <property type="entry name" value="METHYLMALONYL-COA MUTASE, MITOCHONDRIAL-RELATED"/>
    <property type="match status" value="1"/>
</dbReference>
<protein>
    <submittedName>
        <fullName evidence="8">Methylmalonyl-CoA mutase</fullName>
    </submittedName>
</protein>
<dbReference type="GO" id="GO:0019678">
    <property type="term" value="P:propionate metabolic process, methylmalonyl pathway"/>
    <property type="evidence" value="ECO:0007669"/>
    <property type="project" value="TreeGrafter"/>
</dbReference>
<keyword evidence="3" id="KW-0846">Cobalamin</keyword>
<dbReference type="Proteomes" id="UP000593594">
    <property type="component" value="Chromosome"/>
</dbReference>
<dbReference type="SUPFAM" id="SSF51703">
    <property type="entry name" value="Cobalamin (vitamin B12)-dependent enzymes"/>
    <property type="match status" value="1"/>
</dbReference>
<dbReference type="EMBL" id="CP058214">
    <property type="protein sequence ID" value="QPC45181.1"/>
    <property type="molecule type" value="Genomic_DNA"/>
</dbReference>
<evidence type="ECO:0000256" key="4">
    <source>
        <dbReference type="ARBA" id="ARBA00023235"/>
    </source>
</evidence>
<dbReference type="PANTHER" id="PTHR48101:SF4">
    <property type="entry name" value="METHYLMALONYL-COA MUTASE, MITOCHONDRIAL"/>
    <property type="match status" value="1"/>
</dbReference>
<comment type="cofactor">
    <cofactor evidence="1">
        <name>adenosylcob(III)alamin</name>
        <dbReference type="ChEBI" id="CHEBI:18408"/>
    </cofactor>
</comment>
<evidence type="ECO:0000256" key="1">
    <source>
        <dbReference type="ARBA" id="ARBA00001922"/>
    </source>
</evidence>
<dbReference type="KEGG" id="kmn:HW532_04475"/>
<evidence type="ECO:0000256" key="3">
    <source>
        <dbReference type="ARBA" id="ARBA00022628"/>
    </source>
</evidence>
<comment type="similarity">
    <text evidence="2">Belongs to the methylmalonyl-CoA mutase family.</text>
</comment>
<reference evidence="8 9" key="1">
    <citation type="submission" date="2020-06" db="EMBL/GenBank/DDBJ databases">
        <title>Genome sequence of 2 isolates from Red Sea Mangroves.</title>
        <authorList>
            <person name="Sefrji F."/>
            <person name="Michoud G."/>
            <person name="Merlino G."/>
            <person name="Daffonchio D."/>
        </authorList>
    </citation>
    <scope>NUCLEOTIDE SEQUENCE [LARGE SCALE GENOMIC DNA]</scope>
    <source>
        <strain evidence="8 9">R1DC25</strain>
    </source>
</reference>
<dbReference type="SUPFAM" id="SSF52242">
    <property type="entry name" value="Cobalamin (vitamin B12)-binding domain"/>
    <property type="match status" value="1"/>
</dbReference>
<feature type="region of interest" description="Disordered" evidence="6">
    <location>
        <begin position="455"/>
        <end position="478"/>
    </location>
</feature>
<dbReference type="Gene3D" id="3.20.20.240">
    <property type="entry name" value="Methylmalonyl-CoA mutase"/>
    <property type="match status" value="1"/>
</dbReference>
<accession>A0A7S8HDZ7</accession>
<evidence type="ECO:0000256" key="2">
    <source>
        <dbReference type="ARBA" id="ARBA00008465"/>
    </source>
</evidence>
<dbReference type="AlphaFoldDB" id="A0A7S8HDZ7"/>
<evidence type="ECO:0000256" key="5">
    <source>
        <dbReference type="ARBA" id="ARBA00023285"/>
    </source>
</evidence>
<organism evidence="8 9">
    <name type="scientific">Kaustia mangrovi</name>
    <dbReference type="NCBI Taxonomy" id="2593653"/>
    <lineage>
        <taxon>Bacteria</taxon>
        <taxon>Pseudomonadati</taxon>
        <taxon>Pseudomonadota</taxon>
        <taxon>Alphaproteobacteria</taxon>
        <taxon>Hyphomicrobiales</taxon>
        <taxon>Parvibaculaceae</taxon>
        <taxon>Kaustia</taxon>
    </lineage>
</organism>
<keyword evidence="9" id="KW-1185">Reference proteome</keyword>
<evidence type="ECO:0000256" key="6">
    <source>
        <dbReference type="SAM" id="MobiDB-lite"/>
    </source>
</evidence>
<evidence type="ECO:0000313" key="9">
    <source>
        <dbReference type="Proteomes" id="UP000593594"/>
    </source>
</evidence>
<dbReference type="GO" id="GO:0005737">
    <property type="term" value="C:cytoplasm"/>
    <property type="evidence" value="ECO:0007669"/>
    <property type="project" value="TreeGrafter"/>
</dbReference>
<dbReference type="InterPro" id="IPR006099">
    <property type="entry name" value="MeMalonylCoA_mutase_a/b_cat"/>
</dbReference>
<dbReference type="InterPro" id="IPR036724">
    <property type="entry name" value="Cobalamin-bd_sf"/>
</dbReference>
<gene>
    <name evidence="8" type="ORF">HW532_04475</name>
</gene>
<evidence type="ECO:0000313" key="8">
    <source>
        <dbReference type="EMBL" id="QPC45181.1"/>
    </source>
</evidence>
<keyword evidence="4" id="KW-0413">Isomerase</keyword>
<dbReference type="GO" id="GO:0004494">
    <property type="term" value="F:methylmalonyl-CoA mutase activity"/>
    <property type="evidence" value="ECO:0007669"/>
    <property type="project" value="UniProtKB-EC"/>
</dbReference>
<dbReference type="Pfam" id="PF01642">
    <property type="entry name" value="MM_CoA_mutase"/>
    <property type="match status" value="1"/>
</dbReference>